<feature type="compositionally biased region" description="Low complexity" evidence="1">
    <location>
        <begin position="53"/>
        <end position="83"/>
    </location>
</feature>
<dbReference type="PANTHER" id="PTHR42091">
    <property type="entry name" value="CONSERVED GLYCINE-RICH PROTEIN (AFU_ORTHOLOGUE AFUA_7G02440)"/>
    <property type="match status" value="1"/>
</dbReference>
<comment type="caution">
    <text evidence="4">The sequence shown here is derived from an EMBL/GenBank/DDBJ whole genome shotgun (WGS) entry which is preliminary data.</text>
</comment>
<feature type="domain" description="DUF7732" evidence="3">
    <location>
        <begin position="101"/>
        <end position="217"/>
    </location>
</feature>
<feature type="chain" id="PRO_5043361988" description="DUF7732 domain-containing protein" evidence="2">
    <location>
        <begin position="20"/>
        <end position="254"/>
    </location>
</feature>
<dbReference type="Pfam" id="PF24866">
    <property type="entry name" value="DUF7732"/>
    <property type="match status" value="1"/>
</dbReference>
<feature type="signal peptide" evidence="2">
    <location>
        <begin position="1"/>
        <end position="19"/>
    </location>
</feature>
<dbReference type="PANTHER" id="PTHR42091:SF1">
    <property type="entry name" value="CONSERVED GLYCINE-RICH PROTEIN (AFU_ORTHOLOGUE AFUA_7G02440)"/>
    <property type="match status" value="1"/>
</dbReference>
<evidence type="ECO:0000256" key="2">
    <source>
        <dbReference type="SAM" id="SignalP"/>
    </source>
</evidence>
<accession>A0AAV9JAT1</accession>
<reference evidence="4 5" key="1">
    <citation type="submission" date="2021-11" db="EMBL/GenBank/DDBJ databases">
        <title>Black yeast isolated from Biological Soil Crust.</title>
        <authorList>
            <person name="Kurbessoian T."/>
        </authorList>
    </citation>
    <scope>NUCLEOTIDE SEQUENCE [LARGE SCALE GENOMIC DNA]</scope>
    <source>
        <strain evidence="4 5">CCFEE 5522</strain>
    </source>
</reference>
<dbReference type="EMBL" id="JAVFHQ010000047">
    <property type="protein sequence ID" value="KAK4541901.1"/>
    <property type="molecule type" value="Genomic_DNA"/>
</dbReference>
<proteinExistence type="predicted"/>
<gene>
    <name evidence="4" type="ORF">LTR36_007265</name>
</gene>
<sequence>MKLPQTLLFLLAFVTTIHALALPTTFTDFAKHSKDLFKRKGGGGGGGKGGGFSSSSSSGSKGGSSSSSSSSSSRGSSTSNTGGQTKAGTGVTPSYGTGGRYYGGGASVPYTAGSRSASGIAPYFLAGTALAVFPGIWLYGAYAYPYSHPYTYHNTTSNSNKTHPVNCLCGRYSECGCDNNNDTSYLDSVANNNTISRVANVNGTDTLLVNGTLANGTTAAGGTDSAAGSMRQGVLEMSGWWVVVAGVAYTVWGI</sequence>
<dbReference type="Proteomes" id="UP001324427">
    <property type="component" value="Unassembled WGS sequence"/>
</dbReference>
<evidence type="ECO:0000256" key="1">
    <source>
        <dbReference type="SAM" id="MobiDB-lite"/>
    </source>
</evidence>
<evidence type="ECO:0000313" key="4">
    <source>
        <dbReference type="EMBL" id="KAK4541901.1"/>
    </source>
</evidence>
<protein>
    <recommendedName>
        <fullName evidence="3">DUF7732 domain-containing protein</fullName>
    </recommendedName>
</protein>
<organism evidence="4 5">
    <name type="scientific">Oleoguttula mirabilis</name>
    <dbReference type="NCBI Taxonomy" id="1507867"/>
    <lineage>
        <taxon>Eukaryota</taxon>
        <taxon>Fungi</taxon>
        <taxon>Dikarya</taxon>
        <taxon>Ascomycota</taxon>
        <taxon>Pezizomycotina</taxon>
        <taxon>Dothideomycetes</taxon>
        <taxon>Dothideomycetidae</taxon>
        <taxon>Mycosphaerellales</taxon>
        <taxon>Teratosphaeriaceae</taxon>
        <taxon>Oleoguttula</taxon>
    </lineage>
</organism>
<dbReference type="InterPro" id="IPR056634">
    <property type="entry name" value="DUF7732"/>
</dbReference>
<name>A0AAV9JAT1_9PEZI</name>
<keyword evidence="5" id="KW-1185">Reference proteome</keyword>
<feature type="compositionally biased region" description="Gly residues" evidence="1">
    <location>
        <begin position="42"/>
        <end position="52"/>
    </location>
</feature>
<keyword evidence="2" id="KW-0732">Signal</keyword>
<feature type="region of interest" description="Disordered" evidence="1">
    <location>
        <begin position="40"/>
        <end position="92"/>
    </location>
</feature>
<dbReference type="AlphaFoldDB" id="A0AAV9JAT1"/>
<evidence type="ECO:0000313" key="5">
    <source>
        <dbReference type="Proteomes" id="UP001324427"/>
    </source>
</evidence>
<evidence type="ECO:0000259" key="3">
    <source>
        <dbReference type="Pfam" id="PF24866"/>
    </source>
</evidence>